<sequence length="118" mass="13048">MIAHIPCSLEYVSSYKHTELVKDFDTSHAQLLYSNIQNNDCVLSCAVGKRASSQAGARLRLERGRTPAMRSWKDGGGPARPLRRSSQSTPRRSKTLSPESTLFEALAVLLFAKRPSSQ</sequence>
<comment type="caution">
    <text evidence="2">The sequence shown here is derived from an EMBL/GenBank/DDBJ whole genome shotgun (WGS) entry which is preliminary data.</text>
</comment>
<proteinExistence type="predicted"/>
<evidence type="ECO:0000256" key="1">
    <source>
        <dbReference type="SAM" id="MobiDB-lite"/>
    </source>
</evidence>
<keyword evidence="3" id="KW-1185">Reference proteome</keyword>
<gene>
    <name evidence="2" type="ORF">PIB30_013227</name>
</gene>
<accession>A0ABU6Q6G1</accession>
<dbReference type="EMBL" id="JASCZI010000034">
    <property type="protein sequence ID" value="MED6107378.1"/>
    <property type="molecule type" value="Genomic_DNA"/>
</dbReference>
<dbReference type="Proteomes" id="UP001341840">
    <property type="component" value="Unassembled WGS sequence"/>
</dbReference>
<protein>
    <submittedName>
        <fullName evidence="2">Uncharacterized protein</fullName>
    </submittedName>
</protein>
<reference evidence="2 3" key="1">
    <citation type="journal article" date="2023" name="Plants (Basel)">
        <title>Bridging the Gap: Combining Genomics and Transcriptomics Approaches to Understand Stylosanthes scabra, an Orphan Legume from the Brazilian Caatinga.</title>
        <authorList>
            <person name="Ferreira-Neto J.R.C."/>
            <person name="da Silva M.D."/>
            <person name="Binneck E."/>
            <person name="de Melo N.F."/>
            <person name="da Silva R.H."/>
            <person name="de Melo A.L.T.M."/>
            <person name="Pandolfi V."/>
            <person name="Bustamante F.O."/>
            <person name="Brasileiro-Vidal A.C."/>
            <person name="Benko-Iseppon A.M."/>
        </authorList>
    </citation>
    <scope>NUCLEOTIDE SEQUENCE [LARGE SCALE GENOMIC DNA]</scope>
    <source>
        <tissue evidence="2">Leaves</tissue>
    </source>
</reference>
<organism evidence="2 3">
    <name type="scientific">Stylosanthes scabra</name>
    <dbReference type="NCBI Taxonomy" id="79078"/>
    <lineage>
        <taxon>Eukaryota</taxon>
        <taxon>Viridiplantae</taxon>
        <taxon>Streptophyta</taxon>
        <taxon>Embryophyta</taxon>
        <taxon>Tracheophyta</taxon>
        <taxon>Spermatophyta</taxon>
        <taxon>Magnoliopsida</taxon>
        <taxon>eudicotyledons</taxon>
        <taxon>Gunneridae</taxon>
        <taxon>Pentapetalae</taxon>
        <taxon>rosids</taxon>
        <taxon>fabids</taxon>
        <taxon>Fabales</taxon>
        <taxon>Fabaceae</taxon>
        <taxon>Papilionoideae</taxon>
        <taxon>50 kb inversion clade</taxon>
        <taxon>dalbergioids sensu lato</taxon>
        <taxon>Dalbergieae</taxon>
        <taxon>Pterocarpus clade</taxon>
        <taxon>Stylosanthes</taxon>
    </lineage>
</organism>
<evidence type="ECO:0000313" key="3">
    <source>
        <dbReference type="Proteomes" id="UP001341840"/>
    </source>
</evidence>
<evidence type="ECO:0000313" key="2">
    <source>
        <dbReference type="EMBL" id="MED6107378.1"/>
    </source>
</evidence>
<feature type="compositionally biased region" description="Polar residues" evidence="1">
    <location>
        <begin position="84"/>
        <end position="98"/>
    </location>
</feature>
<feature type="region of interest" description="Disordered" evidence="1">
    <location>
        <begin position="56"/>
        <end position="98"/>
    </location>
</feature>
<name>A0ABU6Q6G1_9FABA</name>